<gene>
    <name evidence="3" type="ORF">WR25_10379</name>
</gene>
<organism evidence="3 4">
    <name type="scientific">Diploscapter pachys</name>
    <dbReference type="NCBI Taxonomy" id="2018661"/>
    <lineage>
        <taxon>Eukaryota</taxon>
        <taxon>Metazoa</taxon>
        <taxon>Ecdysozoa</taxon>
        <taxon>Nematoda</taxon>
        <taxon>Chromadorea</taxon>
        <taxon>Rhabditida</taxon>
        <taxon>Rhabditina</taxon>
        <taxon>Rhabditomorpha</taxon>
        <taxon>Rhabditoidea</taxon>
        <taxon>Rhabditidae</taxon>
        <taxon>Diploscapter</taxon>
    </lineage>
</organism>
<comment type="caution">
    <text evidence="3">The sequence shown here is derived from an EMBL/GenBank/DDBJ whole genome shotgun (WGS) entry which is preliminary data.</text>
</comment>
<dbReference type="Proteomes" id="UP000218231">
    <property type="component" value="Unassembled WGS sequence"/>
</dbReference>
<protein>
    <submittedName>
        <fullName evidence="3">Uncharacterized protein</fullName>
    </submittedName>
</protein>
<dbReference type="Pfam" id="PF24643">
    <property type="entry name" value="DUF7637"/>
    <property type="match status" value="1"/>
</dbReference>
<dbReference type="InterPro" id="IPR057493">
    <property type="entry name" value="PH_RdRP-assoc"/>
</dbReference>
<dbReference type="STRING" id="2018661.A0A2A2JDP5"/>
<accession>A0A2A2JDP5</accession>
<sequence length="533" mass="62465">MEVAEVLPGTDERGVLDTQIKCFFTERVRKRFRGTDRPNEVDLYKVQDWRGVQENECEDCSEIEIRVESEEPMKENLLHGIRRFYEFINKLPASSAVPQYHKANLIIHNLGFFSNSLITNHSRVNLDAFYYGNLQGGTFLNHWETSFFPEKLAERTGDLLSHMRGAPTDILMFNIQTTFEYDKNDIITIQFCNREMKPGGGGNRNKELVNVFYKIQVRANSVRRAIWDLNGVSRRSNVITPVVRLFLDLNCPPFIENGFLNNQMLRNSTSHIRYARQLKLRRGRRMDNIKNEWPLTKNVLSESHIFVLEFNPESVLMDTIFQIMSRFRYRLGLSMEFGTFSILDCICLKDILTNEIKNYLPPLSLIKPEINTPYHYWTLSRVSELPNAIRGFPDNDNYVRLTSPTNVENDPLFKTFIEEMFKMPPVEENETDEERMHRESRSSWLRKNVFNFTYLIECLLSRGAVVKDQLLLNVNTWMCFLQMIYSTVRGDQINPVKNTEVFFVTYYKVGSPSGYGKSHFWINFAHKDDLDCK</sequence>
<dbReference type="EMBL" id="LIAE01010493">
    <property type="protein sequence ID" value="PAV59898.1"/>
    <property type="molecule type" value="Genomic_DNA"/>
</dbReference>
<name>A0A2A2JDP5_9BILA</name>
<reference evidence="3 4" key="1">
    <citation type="journal article" date="2017" name="Curr. Biol.">
        <title>Genome architecture and evolution of a unichromosomal asexual nematode.</title>
        <authorList>
            <person name="Fradin H."/>
            <person name="Zegar C."/>
            <person name="Gutwein M."/>
            <person name="Lucas J."/>
            <person name="Kovtun M."/>
            <person name="Corcoran D."/>
            <person name="Baugh L.R."/>
            <person name="Kiontke K."/>
            <person name="Gunsalus K."/>
            <person name="Fitch D.H."/>
            <person name="Piano F."/>
        </authorList>
    </citation>
    <scope>NUCLEOTIDE SEQUENCE [LARGE SCALE GENOMIC DNA]</scope>
    <source>
        <strain evidence="3">PF1309</strain>
    </source>
</reference>
<evidence type="ECO:0000259" key="2">
    <source>
        <dbReference type="Pfam" id="PF25359"/>
    </source>
</evidence>
<evidence type="ECO:0000259" key="1">
    <source>
        <dbReference type="Pfam" id="PF24643"/>
    </source>
</evidence>
<dbReference type="Pfam" id="PF25359">
    <property type="entry name" value="PH_met_RdRP"/>
    <property type="match status" value="1"/>
</dbReference>
<feature type="domain" description="DUF7637" evidence="1">
    <location>
        <begin position="39"/>
        <end position="115"/>
    </location>
</feature>
<dbReference type="InterPro" id="IPR056054">
    <property type="entry name" value="DUF7637"/>
</dbReference>
<feature type="domain" description="PH-like" evidence="2">
    <location>
        <begin position="118"/>
        <end position="341"/>
    </location>
</feature>
<dbReference type="OrthoDB" id="5862749at2759"/>
<proteinExistence type="predicted"/>
<evidence type="ECO:0000313" key="3">
    <source>
        <dbReference type="EMBL" id="PAV59898.1"/>
    </source>
</evidence>
<dbReference type="AlphaFoldDB" id="A0A2A2JDP5"/>
<keyword evidence="4" id="KW-1185">Reference proteome</keyword>
<evidence type="ECO:0000313" key="4">
    <source>
        <dbReference type="Proteomes" id="UP000218231"/>
    </source>
</evidence>